<gene>
    <name evidence="2" type="ORF">IWA51_09125</name>
</gene>
<accession>A0A7T3V4P8</accession>
<keyword evidence="3" id="KW-1185">Reference proteome</keyword>
<keyword evidence="1" id="KW-0472">Membrane</keyword>
<feature type="transmembrane region" description="Helical" evidence="1">
    <location>
        <begin position="6"/>
        <end position="28"/>
    </location>
</feature>
<dbReference type="Proteomes" id="UP000595224">
    <property type="component" value="Chromosome"/>
</dbReference>
<dbReference type="SUPFAM" id="SSF82693">
    <property type="entry name" value="Multidrug efflux transporter AcrB pore domain, PN1, PN2, PC1 and PC2 subdomains"/>
    <property type="match status" value="3"/>
</dbReference>
<dbReference type="SUPFAM" id="SSF82866">
    <property type="entry name" value="Multidrug efflux transporter AcrB transmembrane domain"/>
    <property type="match status" value="2"/>
</dbReference>
<dbReference type="KEGG" id="tper:IWA51_09125"/>
<feature type="transmembrane region" description="Helical" evidence="1">
    <location>
        <begin position="427"/>
        <end position="449"/>
    </location>
</feature>
<keyword evidence="1" id="KW-0812">Transmembrane</keyword>
<dbReference type="Gene3D" id="3.30.2090.10">
    <property type="entry name" value="Multidrug efflux transporter AcrB TolC docking domain, DN and DC subdomains"/>
    <property type="match status" value="2"/>
</dbReference>
<dbReference type="EMBL" id="CP064936">
    <property type="protein sequence ID" value="QQA00429.1"/>
    <property type="molecule type" value="Genomic_DNA"/>
</dbReference>
<protein>
    <submittedName>
        <fullName evidence="2">Efflux RND transporter permease subunit</fullName>
    </submittedName>
</protein>
<name>A0A7T3V4P8_9SPIR</name>
<reference evidence="2 3" key="1">
    <citation type="submission" date="2020-11" db="EMBL/GenBank/DDBJ databases">
        <title>Treponema Peruensis nv. sp., first commensal Treponema isolated from human feces.</title>
        <authorList>
            <person name="Belkhou C."/>
            <person name="Raes J."/>
        </authorList>
    </citation>
    <scope>NUCLEOTIDE SEQUENCE [LARGE SCALE GENOMIC DNA]</scope>
    <source>
        <strain evidence="2 3">RCC2812</strain>
    </source>
</reference>
<feature type="transmembrane region" description="Helical" evidence="1">
    <location>
        <begin position="915"/>
        <end position="940"/>
    </location>
</feature>
<sequence>MVSEKTLRHPILTLMVFILLGLTGIFTLSRTSISLMPDVDMPYLMVMASYTNAGPESVEKSVTTPIENALVSLSNLKNITSSSSEGRCVVSLEFNYGTDLDIATNDVRDKLDRVTRSLPDDVTPTIMKMDSNSMPIMRIAVRGNRSVDELKKIADDNIVDVLEQANGVGEANTMGGREQIVRVELDQNRLQAYGLTLSGVSSTLAKQNIELGGGTITEGKTDYSIRTTGEYSDIDEISNTVVKTVNGYDVKLSDIGRAYMGYKDASSIVYINGLPGVYVSITKQSGENSVTVADAVYQKIDELERTLPEDISLEIIRDDTEGIRDTIATLLDSAWQGLVLAVIILYIFLCSFKTTIIIAISIPLSIIITLLCMNLAGITLNMMTLTGLILGVGMIVDASIVMIDNIYSYRSRGAKPRIAAILGSQEMISSVISGNLTTICVFVPFLLFMKDLGFMGQMFKGIIFTIVIALVSSLFVAIFLVPVLAGHFLPLTNRSEKPVKNKFLIKLYGFFNSCQSAIDRVYRKILKAALNHRAVTVIVCATALVASFMLIPTMRINMMPGGHDDSVTVKMTLPVGTTLDETTAVVKQFQHIIESEIEGYKTLITTVGSGGRSGSSYSGSIQIQLPESDKQIDNDVTIQNKLRKHFADFTDVTFSFGQGMGRQMTGDDLDIAIRSSSLDNALEVAKKVSDVMSSIPDIGEPSIDTNEGLPQVEIEIDRQRAYNFGVNVYTVANEINASIEGTASTVYRQDGEDYTVYVMLRPEDRSNVIDLEQIYVSGTNGLVSVANFAKVVKGLGPVTISHENRTRIVHVTANIISEKNANVVEDMIKDGIAESFVIPEGVTVSYEGSWQDMQSQAKTYLLIIVMAIILVFGVMAATYESFKAPIINLTTIPFLIIGVVAIYKLTNQPISMMSAIGLIMLVGIVVNNGIILVDYTNLLVDRGMKKKEACLEAGCSRLRPVLMTTLTTILGMIPMCFATSGSAGMVQPIGVAVVGGLTSSTFVTLFFIPVLYSLIMKEKKTEKSGVVVEIPADILGRKNVQD</sequence>
<feature type="transmembrane region" description="Helical" evidence="1">
    <location>
        <begin position="327"/>
        <end position="349"/>
    </location>
</feature>
<dbReference type="RefSeq" id="WP_198442178.1">
    <property type="nucleotide sequence ID" value="NZ_CBCSHE010000001.1"/>
</dbReference>
<dbReference type="PANTHER" id="PTHR32063:SF0">
    <property type="entry name" value="SWARMING MOTILITY PROTEIN SWRC"/>
    <property type="match status" value="1"/>
</dbReference>
<dbReference type="Gene3D" id="3.30.70.1320">
    <property type="entry name" value="Multidrug efflux transporter AcrB pore domain like"/>
    <property type="match status" value="1"/>
</dbReference>
<proteinExistence type="predicted"/>
<feature type="transmembrane region" description="Helical" evidence="1">
    <location>
        <begin position="461"/>
        <end position="483"/>
    </location>
</feature>
<dbReference type="PANTHER" id="PTHR32063">
    <property type="match status" value="1"/>
</dbReference>
<evidence type="ECO:0000313" key="2">
    <source>
        <dbReference type="EMBL" id="QQA00429.1"/>
    </source>
</evidence>
<dbReference type="AlphaFoldDB" id="A0A7T3V4P8"/>
<dbReference type="PRINTS" id="PR00702">
    <property type="entry name" value="ACRIFLAVINRP"/>
</dbReference>
<feature type="transmembrane region" description="Helical" evidence="1">
    <location>
        <begin position="886"/>
        <end position="903"/>
    </location>
</feature>
<feature type="transmembrane region" description="Helical" evidence="1">
    <location>
        <begin position="860"/>
        <end position="879"/>
    </location>
</feature>
<keyword evidence="1" id="KW-1133">Transmembrane helix</keyword>
<dbReference type="Gene3D" id="3.30.70.1430">
    <property type="entry name" value="Multidrug efflux transporter AcrB pore domain"/>
    <property type="match status" value="2"/>
</dbReference>
<dbReference type="Gene3D" id="1.20.1640.10">
    <property type="entry name" value="Multidrug efflux transporter AcrB transmembrane domain"/>
    <property type="match status" value="2"/>
</dbReference>
<dbReference type="GO" id="GO:0042910">
    <property type="term" value="F:xenobiotic transmembrane transporter activity"/>
    <property type="evidence" value="ECO:0007669"/>
    <property type="project" value="TreeGrafter"/>
</dbReference>
<dbReference type="SUPFAM" id="SSF82714">
    <property type="entry name" value="Multidrug efflux transporter AcrB TolC docking domain, DN and DC subdomains"/>
    <property type="match status" value="2"/>
</dbReference>
<dbReference type="InterPro" id="IPR027463">
    <property type="entry name" value="AcrB_DN_DC_subdom"/>
</dbReference>
<feature type="transmembrane region" description="Helical" evidence="1">
    <location>
        <begin position="989"/>
        <end position="1015"/>
    </location>
</feature>
<evidence type="ECO:0000313" key="3">
    <source>
        <dbReference type="Proteomes" id="UP000595224"/>
    </source>
</evidence>
<feature type="transmembrane region" description="Helical" evidence="1">
    <location>
        <begin position="388"/>
        <end position="407"/>
    </location>
</feature>
<organism evidence="2 3">
    <name type="scientific">Treponema peruense</name>
    <dbReference type="NCBI Taxonomy" id="2787628"/>
    <lineage>
        <taxon>Bacteria</taxon>
        <taxon>Pseudomonadati</taxon>
        <taxon>Spirochaetota</taxon>
        <taxon>Spirochaetia</taxon>
        <taxon>Spirochaetales</taxon>
        <taxon>Treponemataceae</taxon>
        <taxon>Treponema</taxon>
    </lineage>
</organism>
<feature type="transmembrane region" description="Helical" evidence="1">
    <location>
        <begin position="355"/>
        <end position="376"/>
    </location>
</feature>
<dbReference type="GO" id="GO:0005886">
    <property type="term" value="C:plasma membrane"/>
    <property type="evidence" value="ECO:0007669"/>
    <property type="project" value="TreeGrafter"/>
</dbReference>
<dbReference type="InterPro" id="IPR001036">
    <property type="entry name" value="Acrflvin-R"/>
</dbReference>
<dbReference type="Gene3D" id="3.30.70.1440">
    <property type="entry name" value="Multidrug efflux transporter AcrB pore domain"/>
    <property type="match status" value="1"/>
</dbReference>
<feature type="transmembrane region" description="Helical" evidence="1">
    <location>
        <begin position="961"/>
        <end position="983"/>
    </location>
</feature>
<dbReference type="Pfam" id="PF00873">
    <property type="entry name" value="ACR_tran"/>
    <property type="match status" value="1"/>
</dbReference>
<evidence type="ECO:0000256" key="1">
    <source>
        <dbReference type="SAM" id="Phobius"/>
    </source>
</evidence>
<feature type="transmembrane region" description="Helical" evidence="1">
    <location>
        <begin position="534"/>
        <end position="551"/>
    </location>
</feature>